<dbReference type="CDD" id="cd12797">
    <property type="entry name" value="M23_peptidase"/>
    <property type="match status" value="1"/>
</dbReference>
<dbReference type="PANTHER" id="PTHR21666:SF289">
    <property type="entry name" value="L-ALA--D-GLU ENDOPEPTIDASE"/>
    <property type="match status" value="1"/>
</dbReference>
<dbReference type="InterPro" id="IPR050570">
    <property type="entry name" value="Cell_wall_metabolism_enzyme"/>
</dbReference>
<dbReference type="AlphaFoldDB" id="A0A7W8YAT8"/>
<dbReference type="Gene3D" id="2.70.70.10">
    <property type="entry name" value="Glucose Permease (Domain IIA)"/>
    <property type="match status" value="1"/>
</dbReference>
<keyword evidence="6" id="KW-1185">Reference proteome</keyword>
<organism evidence="5 6">
    <name type="scientific">Neomicrococcus lactis</name>
    <dbReference type="NCBI Taxonomy" id="732241"/>
    <lineage>
        <taxon>Bacteria</taxon>
        <taxon>Bacillati</taxon>
        <taxon>Actinomycetota</taxon>
        <taxon>Actinomycetes</taxon>
        <taxon>Micrococcales</taxon>
        <taxon>Micrococcaceae</taxon>
        <taxon>Neomicrococcus</taxon>
    </lineage>
</organism>
<dbReference type="RefSeq" id="WP_183640984.1">
    <property type="nucleotide sequence ID" value="NZ_JACHBL010000001.1"/>
</dbReference>
<proteinExistence type="predicted"/>
<dbReference type="InterPro" id="IPR016047">
    <property type="entry name" value="M23ase_b-sheet_dom"/>
</dbReference>
<evidence type="ECO:0000313" key="6">
    <source>
        <dbReference type="Proteomes" id="UP000523863"/>
    </source>
</evidence>
<keyword evidence="3" id="KW-0812">Transmembrane</keyword>
<dbReference type="InterPro" id="IPR011055">
    <property type="entry name" value="Dup_hybrid_motif"/>
</dbReference>
<comment type="caution">
    <text evidence="5">The sequence shown here is derived from an EMBL/GenBank/DDBJ whole genome shotgun (WGS) entry which is preliminary data.</text>
</comment>
<keyword evidence="5" id="KW-0378">Hydrolase</keyword>
<reference evidence="5 6" key="1">
    <citation type="submission" date="2020-08" db="EMBL/GenBank/DDBJ databases">
        <title>Sequencing the genomes of 1000 actinobacteria strains.</title>
        <authorList>
            <person name="Klenk H.-P."/>
        </authorList>
    </citation>
    <scope>NUCLEOTIDE SEQUENCE [LARGE SCALE GENOMIC DNA]</scope>
    <source>
        <strain evidence="5 6">DSM 23694</strain>
    </source>
</reference>
<keyword evidence="3" id="KW-1133">Transmembrane helix</keyword>
<feature type="transmembrane region" description="Helical" evidence="3">
    <location>
        <begin position="21"/>
        <end position="46"/>
    </location>
</feature>
<evidence type="ECO:0000256" key="2">
    <source>
        <dbReference type="SAM" id="MobiDB-lite"/>
    </source>
</evidence>
<evidence type="ECO:0000313" key="5">
    <source>
        <dbReference type="EMBL" id="MBB5597805.1"/>
    </source>
</evidence>
<feature type="compositionally biased region" description="Low complexity" evidence="2">
    <location>
        <begin position="357"/>
        <end position="377"/>
    </location>
</feature>
<feature type="compositionally biased region" description="Pro residues" evidence="2">
    <location>
        <begin position="378"/>
        <end position="490"/>
    </location>
</feature>
<name>A0A7W8YAT8_9MICC</name>
<feature type="compositionally biased region" description="Low complexity" evidence="2">
    <location>
        <begin position="325"/>
        <end position="343"/>
    </location>
</feature>
<evidence type="ECO:0000256" key="1">
    <source>
        <dbReference type="ARBA" id="ARBA00022729"/>
    </source>
</evidence>
<keyword evidence="3" id="KW-0472">Membrane</keyword>
<keyword evidence="1" id="KW-0732">Signal</keyword>
<feature type="compositionally biased region" description="Polar residues" evidence="2">
    <location>
        <begin position="346"/>
        <end position="356"/>
    </location>
</feature>
<accession>A0A7W8YAT8</accession>
<dbReference type="GO" id="GO:0004222">
    <property type="term" value="F:metalloendopeptidase activity"/>
    <property type="evidence" value="ECO:0007669"/>
    <property type="project" value="TreeGrafter"/>
</dbReference>
<feature type="domain" description="M23ase beta-sheet core" evidence="4">
    <location>
        <begin position="165"/>
        <end position="259"/>
    </location>
</feature>
<dbReference type="Proteomes" id="UP000523863">
    <property type="component" value="Unassembled WGS sequence"/>
</dbReference>
<sequence>MNEYVAVTDATTSVRISRSRAFIVTGAIALGALVLPVTAVSAPYLFSEQSRRDVLPEPEIATTNLVFNTLESAPNLQSGVDNSYLDPLLGRSSVSSAAAAAAEVNSDGSAADGESVVQAAKVKVDLSPQVADIGDHGRFQHPVSNIHLTSVFGWRHNPTGTGVQLHIGQDYGVACGTPVTAAADGKVIQSAWAGHSGNRVTLQHKDDFRTAYSHNTTLLVRVGDTVRRGDVIALAGTTGNSTGCHVHFEVQKNGKWVNPALFLPVVPGQPVSLETPESISMGAAYNNLGEYGRDSGKIINPEDDVLAASNKIEKNPTSRSKKDVAASAAPVPPSAASNADSDVLASPSSVIPSATNSPASEAPASQQPAEPSASPSPSASPTPSPTPTPSPSPSPSPTPAPSPSPTPEPEPTPAPSPSPTPAPEPTPKPEPSPTPKPAPSPEPAPAPKPSPSPTPTASPSPSPSPEPVPVPEPSTTPAPSPSPTPAPSATPTPSATNDPSQPAKDQPAKVSPAEVLSPAVFANQCAALEAASPSDQLAIHDAFSQEYGLEFSLKAFLRACGLA</sequence>
<dbReference type="EMBL" id="JACHBL010000001">
    <property type="protein sequence ID" value="MBB5597805.1"/>
    <property type="molecule type" value="Genomic_DNA"/>
</dbReference>
<dbReference type="Pfam" id="PF01551">
    <property type="entry name" value="Peptidase_M23"/>
    <property type="match status" value="1"/>
</dbReference>
<evidence type="ECO:0000259" key="4">
    <source>
        <dbReference type="Pfam" id="PF01551"/>
    </source>
</evidence>
<dbReference type="PANTHER" id="PTHR21666">
    <property type="entry name" value="PEPTIDASE-RELATED"/>
    <property type="match status" value="1"/>
</dbReference>
<dbReference type="SUPFAM" id="SSF51261">
    <property type="entry name" value="Duplicated hybrid motif"/>
    <property type="match status" value="1"/>
</dbReference>
<gene>
    <name evidence="5" type="ORF">BKA12_000885</name>
</gene>
<feature type="compositionally biased region" description="Basic and acidic residues" evidence="2">
    <location>
        <begin position="312"/>
        <end position="324"/>
    </location>
</feature>
<feature type="region of interest" description="Disordered" evidence="2">
    <location>
        <begin position="312"/>
        <end position="512"/>
    </location>
</feature>
<protein>
    <submittedName>
        <fullName evidence="5">Murein DD-endopeptidase MepM/ murein hydrolase activator NlpD</fullName>
    </submittedName>
</protein>
<evidence type="ECO:0000256" key="3">
    <source>
        <dbReference type="SAM" id="Phobius"/>
    </source>
</evidence>